<dbReference type="Gene3D" id="3.40.50.300">
    <property type="entry name" value="P-loop containing nucleotide triphosphate hydrolases"/>
    <property type="match status" value="1"/>
</dbReference>
<feature type="domain" description="G" evidence="2">
    <location>
        <begin position="286"/>
        <end position="397"/>
    </location>
</feature>
<name>A0A0A1VZE4_MICAE</name>
<dbReference type="PANTHER" id="PTHR42714">
    <property type="entry name" value="TRNA MODIFICATION GTPASE GTPBP3"/>
    <property type="match status" value="1"/>
</dbReference>
<dbReference type="AlphaFoldDB" id="A0A0A1VZE4"/>
<sequence>MLRLKTWQGLILAVPIAAVVIFLIVAASVQINQWGLNWIWAVFTLIFVAWRFLLVKWTRPAVGEIEAAIGEIKAELTPPEGDSGGNVEEIIERIIVESRNDRPVWEDWATFWQRCQDLVSAIAHIYYPDVKYPLLNIYIPQAYGLIRGTVDDSDRWMQNLSPALNQITIGQAYQAYEVYQKLQPSAQKLWQVWNWAQWVINPAAAAAKVASQKYSDRADQQLLVNLGQVLRENALRNLSRQAVLLYSGGNLAPTLPTKTKIATTTLKEILAQAEPITEIDRQPVNILLVGRTGAGKSSLINTLFRADLAQVDLLPSTDAIQSYHWQTPEGDELILWDTPGYEQANRADDRQKVLNYAKNADLLILVTPALDPALAMDEAFLKDLQQTIDNLPVIVCVSQVDRLRPVREWQPPYNWLTGESPKEVNIRECLQYRAELFEDLCDRILPMVSQQPDREAWGDEELSIALLGAISPAKQLRLARFLADLETRTLAAAKIIDRYTLQMATGQGLTALLKSPILGFISTLATGRPTLAYLLAEQIPVEQLPVAIGKLQMAYELYSLLNTENKSFDLLALWPILLENSSTADREAWAWGHALVEYWTKNLSIEQFQSSYQGYLETTKTGL</sequence>
<feature type="transmembrane region" description="Helical" evidence="1">
    <location>
        <begin position="7"/>
        <end position="29"/>
    </location>
</feature>
<dbReference type="InterPro" id="IPR006073">
    <property type="entry name" value="GTP-bd"/>
</dbReference>
<accession>A0A0A1VZE4</accession>
<gene>
    <name evidence="3" type="ORF">N44_04042</name>
</gene>
<evidence type="ECO:0000313" key="4">
    <source>
        <dbReference type="Proteomes" id="UP000030321"/>
    </source>
</evidence>
<dbReference type="EMBL" id="BBPA01000068">
    <property type="protein sequence ID" value="GAL95187.1"/>
    <property type="molecule type" value="Genomic_DNA"/>
</dbReference>
<protein>
    <recommendedName>
        <fullName evidence="2">G domain-containing protein</fullName>
    </recommendedName>
</protein>
<dbReference type="GO" id="GO:0005829">
    <property type="term" value="C:cytosol"/>
    <property type="evidence" value="ECO:0007669"/>
    <property type="project" value="TreeGrafter"/>
</dbReference>
<evidence type="ECO:0000256" key="1">
    <source>
        <dbReference type="SAM" id="Phobius"/>
    </source>
</evidence>
<dbReference type="GO" id="GO:0002098">
    <property type="term" value="P:tRNA wobble uridine modification"/>
    <property type="evidence" value="ECO:0007669"/>
    <property type="project" value="TreeGrafter"/>
</dbReference>
<reference evidence="4" key="1">
    <citation type="journal article" date="2015" name="Genome">
        <title>Whole Genome Sequence of the Non-Microcystin-Producing Microcystis aeruginosa Strain NIES-44.</title>
        <authorList>
            <person name="Okano K."/>
            <person name="Miyata N."/>
            <person name="Ozaki Y."/>
        </authorList>
    </citation>
    <scope>NUCLEOTIDE SEQUENCE [LARGE SCALE GENOMIC DNA]</scope>
    <source>
        <strain evidence="4">NIES-44</strain>
    </source>
</reference>
<keyword evidence="1" id="KW-0812">Transmembrane</keyword>
<organism evidence="3 4">
    <name type="scientific">Microcystis aeruginosa NIES-44</name>
    <dbReference type="NCBI Taxonomy" id="449439"/>
    <lineage>
        <taxon>Bacteria</taxon>
        <taxon>Bacillati</taxon>
        <taxon>Cyanobacteriota</taxon>
        <taxon>Cyanophyceae</taxon>
        <taxon>Oscillatoriophycideae</taxon>
        <taxon>Chroococcales</taxon>
        <taxon>Microcystaceae</taxon>
        <taxon>Microcystis</taxon>
    </lineage>
</organism>
<evidence type="ECO:0000313" key="3">
    <source>
        <dbReference type="EMBL" id="GAL95187.1"/>
    </source>
</evidence>
<feature type="transmembrane region" description="Helical" evidence="1">
    <location>
        <begin position="35"/>
        <end position="54"/>
    </location>
</feature>
<dbReference type="InterPro" id="IPR027417">
    <property type="entry name" value="P-loop_NTPase"/>
</dbReference>
<proteinExistence type="predicted"/>
<dbReference type="PANTHER" id="PTHR42714:SF2">
    <property type="entry name" value="TRNA MODIFICATION GTPASE GTPBP3, MITOCHONDRIAL"/>
    <property type="match status" value="1"/>
</dbReference>
<keyword evidence="1" id="KW-1133">Transmembrane helix</keyword>
<keyword evidence="1" id="KW-0472">Membrane</keyword>
<comment type="caution">
    <text evidence="3">The sequence shown here is derived from an EMBL/GenBank/DDBJ whole genome shotgun (WGS) entry which is preliminary data.</text>
</comment>
<dbReference type="GO" id="GO:0030488">
    <property type="term" value="P:tRNA methylation"/>
    <property type="evidence" value="ECO:0007669"/>
    <property type="project" value="TreeGrafter"/>
</dbReference>
<evidence type="ECO:0000259" key="2">
    <source>
        <dbReference type="Pfam" id="PF01926"/>
    </source>
</evidence>
<dbReference type="Pfam" id="PF01926">
    <property type="entry name" value="MMR_HSR1"/>
    <property type="match status" value="1"/>
</dbReference>
<dbReference type="Proteomes" id="UP000030321">
    <property type="component" value="Unassembled WGS sequence"/>
</dbReference>
<dbReference type="RefSeq" id="WP_045361442.1">
    <property type="nucleotide sequence ID" value="NZ_BBPA01000068.1"/>
</dbReference>
<dbReference type="SUPFAM" id="SSF52540">
    <property type="entry name" value="P-loop containing nucleoside triphosphate hydrolases"/>
    <property type="match status" value="1"/>
</dbReference>
<dbReference type="GO" id="GO:0005525">
    <property type="term" value="F:GTP binding"/>
    <property type="evidence" value="ECO:0007669"/>
    <property type="project" value="InterPro"/>
</dbReference>